<evidence type="ECO:0000313" key="2">
    <source>
        <dbReference type="EMBL" id="JAD80463.1"/>
    </source>
</evidence>
<proteinExistence type="predicted"/>
<feature type="compositionally biased region" description="Low complexity" evidence="1">
    <location>
        <begin position="1"/>
        <end position="26"/>
    </location>
</feature>
<reference evidence="2" key="2">
    <citation type="journal article" date="2015" name="Data Brief">
        <title>Shoot transcriptome of the giant reed, Arundo donax.</title>
        <authorList>
            <person name="Barrero R.A."/>
            <person name="Guerrero F.D."/>
            <person name="Moolhuijzen P."/>
            <person name="Goolsby J.A."/>
            <person name="Tidwell J."/>
            <person name="Bellgard S.E."/>
            <person name="Bellgard M.I."/>
        </authorList>
    </citation>
    <scope>NUCLEOTIDE SEQUENCE</scope>
    <source>
        <tissue evidence="2">Shoot tissue taken approximately 20 cm above the soil surface</tissue>
    </source>
</reference>
<evidence type="ECO:0000256" key="1">
    <source>
        <dbReference type="SAM" id="MobiDB-lite"/>
    </source>
</evidence>
<reference evidence="2" key="1">
    <citation type="submission" date="2014-09" db="EMBL/GenBank/DDBJ databases">
        <authorList>
            <person name="Magalhaes I.L.F."/>
            <person name="Oliveira U."/>
            <person name="Santos F.R."/>
            <person name="Vidigal T.H.D.A."/>
            <person name="Brescovit A.D."/>
            <person name="Santos A.J."/>
        </authorList>
    </citation>
    <scope>NUCLEOTIDE SEQUENCE</scope>
    <source>
        <tissue evidence="2">Shoot tissue taken approximately 20 cm above the soil surface</tissue>
    </source>
</reference>
<accession>A0A0A9D1A4</accession>
<dbReference type="AlphaFoldDB" id="A0A0A9D1A4"/>
<feature type="region of interest" description="Disordered" evidence="1">
    <location>
        <begin position="1"/>
        <end position="28"/>
    </location>
</feature>
<dbReference type="EMBL" id="GBRH01217432">
    <property type="protein sequence ID" value="JAD80463.1"/>
    <property type="molecule type" value="Transcribed_RNA"/>
</dbReference>
<sequence length="37" mass="3969">MCTWPACSAAPSSSAAARPWPSAASSTGRAFLKWDRW</sequence>
<organism evidence="2">
    <name type="scientific">Arundo donax</name>
    <name type="common">Giant reed</name>
    <name type="synonym">Donax arundinaceus</name>
    <dbReference type="NCBI Taxonomy" id="35708"/>
    <lineage>
        <taxon>Eukaryota</taxon>
        <taxon>Viridiplantae</taxon>
        <taxon>Streptophyta</taxon>
        <taxon>Embryophyta</taxon>
        <taxon>Tracheophyta</taxon>
        <taxon>Spermatophyta</taxon>
        <taxon>Magnoliopsida</taxon>
        <taxon>Liliopsida</taxon>
        <taxon>Poales</taxon>
        <taxon>Poaceae</taxon>
        <taxon>PACMAD clade</taxon>
        <taxon>Arundinoideae</taxon>
        <taxon>Arundineae</taxon>
        <taxon>Arundo</taxon>
    </lineage>
</organism>
<protein>
    <submittedName>
        <fullName evidence="2">Uncharacterized protein</fullName>
    </submittedName>
</protein>
<name>A0A0A9D1A4_ARUDO</name>